<dbReference type="InterPro" id="IPR035965">
    <property type="entry name" value="PAS-like_dom_sf"/>
</dbReference>
<proteinExistence type="predicted"/>
<dbReference type="PROSITE" id="PS50112">
    <property type="entry name" value="PAS"/>
    <property type="match status" value="1"/>
</dbReference>
<dbReference type="Proteomes" id="UP001240984">
    <property type="component" value="Unassembled WGS sequence"/>
</dbReference>
<feature type="domain" description="PAS" evidence="1">
    <location>
        <begin position="52"/>
        <end position="72"/>
    </location>
</feature>
<organism evidence="2 3">
    <name type="scientific">Catenuloplanes nepalensis</name>
    <dbReference type="NCBI Taxonomy" id="587533"/>
    <lineage>
        <taxon>Bacteria</taxon>
        <taxon>Bacillati</taxon>
        <taxon>Actinomycetota</taxon>
        <taxon>Actinomycetes</taxon>
        <taxon>Micromonosporales</taxon>
        <taxon>Micromonosporaceae</taxon>
        <taxon>Catenuloplanes</taxon>
    </lineage>
</organism>
<gene>
    <name evidence="2" type="ORF">J2S43_003450</name>
</gene>
<dbReference type="InterPro" id="IPR000014">
    <property type="entry name" value="PAS"/>
</dbReference>
<accession>A0ABT9MU71</accession>
<dbReference type="InterPro" id="IPR013978">
    <property type="entry name" value="MEKHLA"/>
</dbReference>
<protein>
    <submittedName>
        <fullName evidence="2">PAS domain S-box-containing protein</fullName>
    </submittedName>
</protein>
<name>A0ABT9MU71_9ACTN</name>
<keyword evidence="3" id="KW-1185">Reference proteome</keyword>
<dbReference type="EMBL" id="JAUSRA010000001">
    <property type="protein sequence ID" value="MDP9794938.1"/>
    <property type="molecule type" value="Genomic_DNA"/>
</dbReference>
<evidence type="ECO:0000259" key="1">
    <source>
        <dbReference type="PROSITE" id="PS50112"/>
    </source>
</evidence>
<dbReference type="Pfam" id="PF08670">
    <property type="entry name" value="MEKHLA"/>
    <property type="match status" value="1"/>
</dbReference>
<dbReference type="SUPFAM" id="SSF55785">
    <property type="entry name" value="PYP-like sensor domain (PAS domain)"/>
    <property type="match status" value="1"/>
</dbReference>
<reference evidence="2 3" key="1">
    <citation type="submission" date="2023-07" db="EMBL/GenBank/DDBJ databases">
        <title>Sequencing the genomes of 1000 actinobacteria strains.</title>
        <authorList>
            <person name="Klenk H.-P."/>
        </authorList>
    </citation>
    <scope>NUCLEOTIDE SEQUENCE [LARGE SCALE GENOMIC DNA]</scope>
    <source>
        <strain evidence="2 3">DSM 44710</strain>
    </source>
</reference>
<dbReference type="CDD" id="cd00130">
    <property type="entry name" value="PAS"/>
    <property type="match status" value="1"/>
</dbReference>
<evidence type="ECO:0000313" key="3">
    <source>
        <dbReference type="Proteomes" id="UP001240984"/>
    </source>
</evidence>
<evidence type="ECO:0000313" key="2">
    <source>
        <dbReference type="EMBL" id="MDP9794938.1"/>
    </source>
</evidence>
<dbReference type="NCBIfam" id="TIGR00229">
    <property type="entry name" value="sensory_box"/>
    <property type="match status" value="1"/>
</dbReference>
<dbReference type="Gene3D" id="3.30.450.20">
    <property type="entry name" value="PAS domain"/>
    <property type="match status" value="1"/>
</dbReference>
<comment type="caution">
    <text evidence="2">The sequence shown here is derived from an EMBL/GenBank/DDBJ whole genome shotgun (WGS) entry which is preliminary data.</text>
</comment>
<sequence>MRTIETMLADSFARVVGEPLLPDGLHGAAAASWLYEAPFGLLAQDDAADPLFVYANRTAQRLFGYGRDEFVGLPSRLSAAAQDRDARAAFMAAVRSRGFVRGYRGLRVTGTGRPFWIEDVTVWNHEAGQAALIPRWAAVDTGVGALPESTREEAH</sequence>
<dbReference type="RefSeq" id="WP_306830335.1">
    <property type="nucleotide sequence ID" value="NZ_JAUSRA010000001.1"/>
</dbReference>